<evidence type="ECO:0000313" key="1">
    <source>
        <dbReference type="EMBL" id="EGY19965.1"/>
    </source>
</evidence>
<dbReference type="RefSeq" id="XP_009656305.1">
    <property type="nucleotide sequence ID" value="XM_009658010.1"/>
</dbReference>
<proteinExistence type="predicted"/>
<dbReference type="PANTHER" id="PTHR12350:SF19">
    <property type="entry name" value="SET DOMAIN-CONTAINING PROTEIN"/>
    <property type="match status" value="1"/>
</dbReference>
<evidence type="ECO:0000313" key="2">
    <source>
        <dbReference type="Proteomes" id="UP000001611"/>
    </source>
</evidence>
<dbReference type="GeneID" id="20703444"/>
<dbReference type="EMBL" id="DS572697">
    <property type="protein sequence ID" value="EGY19965.1"/>
    <property type="molecule type" value="Genomic_DNA"/>
</dbReference>
<dbReference type="OMA" id="CEPSLEI"/>
<dbReference type="PANTHER" id="PTHR12350">
    <property type="entry name" value="HISTONE-LYSINE N-METHYLTRANSFERASE-RELATED"/>
    <property type="match status" value="1"/>
</dbReference>
<protein>
    <submittedName>
        <fullName evidence="1">Uncharacterized protein</fullName>
    </submittedName>
</protein>
<gene>
    <name evidence="1" type="ORF">VDAG_01981</name>
</gene>
<dbReference type="HOGENOM" id="CLU_163549_0_0_1"/>
<accession>G2WWJ5</accession>
<dbReference type="InterPro" id="IPR053201">
    <property type="entry name" value="Flavunoidine_N-MTase"/>
</dbReference>
<keyword evidence="2" id="KW-1185">Reference proteome</keyword>
<dbReference type="Proteomes" id="UP000001611">
    <property type="component" value="Chromosome 7"/>
</dbReference>
<dbReference type="OrthoDB" id="5984008at2759"/>
<sequence length="124" mass="13648">MAPLTPHWTQPSHPDVQEVIKASETEFLTKSLSKVALPPFAVFSKMSFPPCTLADKPTYATVQCGKDKHLDLNSDMLYINHSCDPSLVSHAVPPSPVHPTMDPALPLFLRAELNLHLSFSTRAT</sequence>
<reference evidence="1 2" key="1">
    <citation type="submission" date="2008-03" db="EMBL/GenBank/DDBJ databases">
        <title>The Genome Sequence of Verticillium dahliae VdLs.17.</title>
        <authorList>
            <consortium name="The Broad Institute Genome Sequencing Platform"/>
            <person name="Ma L.-J.J."/>
            <person name="Klosterman S.J."/>
            <person name="Subbarao K."/>
            <person name="Dobinson K."/>
            <person name="Veronese P."/>
            <person name="Kang S."/>
            <person name="Gold S.E."/>
            <person name="Young S."/>
            <person name="Jaffe D."/>
            <person name="Gnerre S."/>
            <person name="Berlin A."/>
            <person name="Heiman D."/>
            <person name="Hepburn T."/>
            <person name="Sykes S."/>
            <person name="Alvarado L."/>
            <person name="Kodira C.D."/>
            <person name="Lander E."/>
            <person name="Galagan J."/>
            <person name="Nusbaum C."/>
            <person name="Birren B."/>
        </authorList>
    </citation>
    <scope>NUCLEOTIDE SEQUENCE [LARGE SCALE GENOMIC DNA]</scope>
    <source>
        <strain evidence="2">VdLs.17 / ATCC MYA-4575 / FGSC 10137</strain>
    </source>
</reference>
<name>G2WWJ5_VERDV</name>
<dbReference type="KEGG" id="vda:VDAG_01981"/>
<dbReference type="AlphaFoldDB" id="G2WWJ5"/>
<dbReference type="InParanoid" id="G2WWJ5"/>
<dbReference type="eggNOG" id="ENOG502S11B">
    <property type="taxonomic scope" value="Eukaryota"/>
</dbReference>
<organism evidence="1 2">
    <name type="scientific">Verticillium dahliae (strain VdLs.17 / ATCC MYA-4575 / FGSC 10137)</name>
    <name type="common">Verticillium wilt</name>
    <dbReference type="NCBI Taxonomy" id="498257"/>
    <lineage>
        <taxon>Eukaryota</taxon>
        <taxon>Fungi</taxon>
        <taxon>Dikarya</taxon>
        <taxon>Ascomycota</taxon>
        <taxon>Pezizomycotina</taxon>
        <taxon>Sordariomycetes</taxon>
        <taxon>Hypocreomycetidae</taxon>
        <taxon>Glomerellales</taxon>
        <taxon>Plectosphaerellaceae</taxon>
        <taxon>Verticillium</taxon>
    </lineage>
</organism>
<dbReference type="STRING" id="498257.G2WWJ5"/>